<organism evidence="2 3">
    <name type="scientific">Canavalia gladiata</name>
    <name type="common">Sword bean</name>
    <name type="synonym">Dolichos gladiatus</name>
    <dbReference type="NCBI Taxonomy" id="3824"/>
    <lineage>
        <taxon>Eukaryota</taxon>
        <taxon>Viridiplantae</taxon>
        <taxon>Streptophyta</taxon>
        <taxon>Embryophyta</taxon>
        <taxon>Tracheophyta</taxon>
        <taxon>Spermatophyta</taxon>
        <taxon>Magnoliopsida</taxon>
        <taxon>eudicotyledons</taxon>
        <taxon>Gunneridae</taxon>
        <taxon>Pentapetalae</taxon>
        <taxon>rosids</taxon>
        <taxon>fabids</taxon>
        <taxon>Fabales</taxon>
        <taxon>Fabaceae</taxon>
        <taxon>Papilionoideae</taxon>
        <taxon>50 kb inversion clade</taxon>
        <taxon>NPAAA clade</taxon>
        <taxon>indigoferoid/millettioid clade</taxon>
        <taxon>Phaseoleae</taxon>
        <taxon>Canavalia</taxon>
    </lineage>
</organism>
<proteinExistence type="predicted"/>
<protein>
    <submittedName>
        <fullName evidence="2">Uncharacterized protein</fullName>
    </submittedName>
</protein>
<keyword evidence="3" id="KW-1185">Reference proteome</keyword>
<evidence type="ECO:0000313" key="3">
    <source>
        <dbReference type="Proteomes" id="UP001367508"/>
    </source>
</evidence>
<dbReference type="AlphaFoldDB" id="A0AAN9R2X6"/>
<comment type="caution">
    <text evidence="2">The sequence shown here is derived from an EMBL/GenBank/DDBJ whole genome shotgun (WGS) entry which is preliminary data.</text>
</comment>
<feature type="region of interest" description="Disordered" evidence="1">
    <location>
        <begin position="107"/>
        <end position="126"/>
    </location>
</feature>
<dbReference type="EMBL" id="JAYMYQ010000001">
    <property type="protein sequence ID" value="KAK7360320.1"/>
    <property type="molecule type" value="Genomic_DNA"/>
</dbReference>
<dbReference type="Proteomes" id="UP001367508">
    <property type="component" value="Unassembled WGS sequence"/>
</dbReference>
<gene>
    <name evidence="2" type="ORF">VNO77_02305</name>
</gene>
<reference evidence="2 3" key="1">
    <citation type="submission" date="2024-01" db="EMBL/GenBank/DDBJ databases">
        <title>The genomes of 5 underutilized Papilionoideae crops provide insights into root nodulation and disease resistanc.</title>
        <authorList>
            <person name="Jiang F."/>
        </authorList>
    </citation>
    <scope>NUCLEOTIDE SEQUENCE [LARGE SCALE GENOMIC DNA]</scope>
    <source>
        <strain evidence="2">LVBAO_FW01</strain>
        <tissue evidence="2">Leaves</tissue>
    </source>
</reference>
<evidence type="ECO:0000313" key="2">
    <source>
        <dbReference type="EMBL" id="KAK7360320.1"/>
    </source>
</evidence>
<sequence length="126" mass="14503">MRYRYPPFCYVHYQKCGRKWPFDEAWERRQEDAIARGVSTSRTSHGQLRHHGLFAYLGYCESGNAYADYFSLVSYAPYHKLIVDINTYIETASGIAMDRGGLPGSFLSHSDEEDLQRGIRAAERTP</sequence>
<name>A0AAN9R2X6_CANGL</name>
<evidence type="ECO:0000256" key="1">
    <source>
        <dbReference type="SAM" id="MobiDB-lite"/>
    </source>
</evidence>
<feature type="compositionally biased region" description="Basic and acidic residues" evidence="1">
    <location>
        <begin position="115"/>
        <end position="126"/>
    </location>
</feature>
<accession>A0AAN9R2X6</accession>